<feature type="domain" description="AAA-ATPase-like" evidence="2">
    <location>
        <begin position="493"/>
        <end position="647"/>
    </location>
</feature>
<dbReference type="PANTHER" id="PTHR34825:SF1">
    <property type="entry name" value="AAA-ATPASE-LIKE DOMAIN-CONTAINING PROTEIN"/>
    <property type="match status" value="1"/>
</dbReference>
<name>A0ABQ0LKI9_MYCCL</name>
<keyword evidence="4" id="KW-1185">Reference proteome</keyword>
<feature type="region of interest" description="Disordered" evidence="1">
    <location>
        <begin position="424"/>
        <end position="467"/>
    </location>
</feature>
<organism evidence="3 4">
    <name type="scientific">Mycena chlorophos</name>
    <name type="common">Agaric fungus</name>
    <name type="synonym">Agaricus chlorophos</name>
    <dbReference type="NCBI Taxonomy" id="658473"/>
    <lineage>
        <taxon>Eukaryota</taxon>
        <taxon>Fungi</taxon>
        <taxon>Dikarya</taxon>
        <taxon>Basidiomycota</taxon>
        <taxon>Agaricomycotina</taxon>
        <taxon>Agaricomycetes</taxon>
        <taxon>Agaricomycetidae</taxon>
        <taxon>Agaricales</taxon>
        <taxon>Marasmiineae</taxon>
        <taxon>Mycenaceae</taxon>
        <taxon>Mycena</taxon>
    </lineage>
</organism>
<feature type="region of interest" description="Disordered" evidence="1">
    <location>
        <begin position="342"/>
        <end position="409"/>
    </location>
</feature>
<feature type="compositionally biased region" description="Low complexity" evidence="1">
    <location>
        <begin position="56"/>
        <end position="66"/>
    </location>
</feature>
<proteinExistence type="predicted"/>
<protein>
    <recommendedName>
        <fullName evidence="2">AAA-ATPase-like domain-containing protein</fullName>
    </recommendedName>
</protein>
<feature type="region of interest" description="Disordered" evidence="1">
    <location>
        <begin position="50"/>
        <end position="70"/>
    </location>
</feature>
<evidence type="ECO:0000313" key="3">
    <source>
        <dbReference type="EMBL" id="GAT51602.1"/>
    </source>
</evidence>
<sequence>MPVPSFEHQRRYSVTRLSSGYTSAGMDNQFSYDPSASTNTRIALPTLPTFMATPHAPAGPSSSQSAPRRRSLRVLEATPSLFNEYSRFPSLALPPLGSRANNADVEDPEDIFNDGTTVFVRRLQADAQRVFWSEWRQGTIVRYQPLRHYLGCSAHAYVVAIPRERGPSMHAVFTRYLGEICLPREMPRIARLFDLHSCLQKQRQLNLVFVRCDLDKTADVCTPAEIVGVTPNEVSSAELSFVVRPLAGPAAGTQLLVPSSFLLPYSWETVRAGRAQGLGFLGPDGHMLLSAPMSLGSGTFPQIQATPRPRPWGVGRCQELLAVADGAANPRPILGEADTSRAHATMQPEAMSCSTGSLDALEPPTSSERVGCASQAAGLSPAIHSRSGRSRNSARDVSGDASVQPHSPGVCGYTISDSLVPFASPSKLKRPRSPLRHDPHAANEEKSAKRCKSSPTPPRAKSRLSSAPSLQVRSLVLPVFGAKSRKLPGVSHKFLDFHLENLAYVDKTPYAFQLPERLRYLLLRPRRFGKSAFISLLRQCYDISIRPRFTQFFGESSASEHLHNVDNTHLCLDITFHPIMDPSLAAITEDIKFYIRSALWAFLHKYSPQLGEYEVPQILETKDPLGTVIDLVRAAGLSLFVNVDDFDALFWLPRHCFDSTTRASAPEINDLLDSLLWEPLLAGRDITPKFVVAAAVLPVATLAERLQLSAAPELDFVCGFALSEAEKLVSGFFDEPTVNLRDVCGAYIFSETSAEPLLHPQQVLALAKHLSQPEELPKPFTTLTTLISMLRQSSSSSDEVTRQDIVALVVSGAVTVPASPDAFVDGDLCRPTWHAFVGAGALMRDPRSPQTLRMSPVPSVLELLHSCIDETIAERLNLRWDLLGPWGEFNAFQPDRWVDLLQRALRGFSKDLRGRGHEPTLHGVFELILRNANTRKTHVIPPPPLVFKAPRGGDILKLPGYRKGTTISLELVTITLLELWRGENPNADAHTPDKDELEALYEKVLGEPEEVLLGRQYRAWSSELEAMESKLVESVVKADPAHIQLVAIGGAHVVYRGRREEVPELCGPPECDMGDFSGGKFH</sequence>
<dbReference type="Pfam" id="PF09820">
    <property type="entry name" value="AAA-ATPase_like"/>
    <property type="match status" value="1"/>
</dbReference>
<evidence type="ECO:0000256" key="1">
    <source>
        <dbReference type="SAM" id="MobiDB-lite"/>
    </source>
</evidence>
<reference evidence="3" key="1">
    <citation type="submission" date="2014-09" db="EMBL/GenBank/DDBJ databases">
        <title>Genome sequence of the luminous mushroom Mycena chlorophos for searching fungal bioluminescence genes.</title>
        <authorList>
            <person name="Tanaka Y."/>
            <person name="Kasuga D."/>
            <person name="Oba Y."/>
            <person name="Hase S."/>
            <person name="Sato K."/>
            <person name="Oba Y."/>
            <person name="Sakakibara Y."/>
        </authorList>
    </citation>
    <scope>NUCLEOTIDE SEQUENCE</scope>
</reference>
<gene>
    <name evidence="3" type="ORF">MCHLO_08729</name>
</gene>
<evidence type="ECO:0000313" key="4">
    <source>
        <dbReference type="Proteomes" id="UP000815677"/>
    </source>
</evidence>
<dbReference type="Proteomes" id="UP000815677">
    <property type="component" value="Unassembled WGS sequence"/>
</dbReference>
<evidence type="ECO:0000259" key="2">
    <source>
        <dbReference type="Pfam" id="PF09820"/>
    </source>
</evidence>
<feature type="compositionally biased region" description="Basic and acidic residues" evidence="1">
    <location>
        <begin position="435"/>
        <end position="448"/>
    </location>
</feature>
<dbReference type="EMBL" id="DF847278">
    <property type="protein sequence ID" value="GAT51602.1"/>
    <property type="molecule type" value="Genomic_DNA"/>
</dbReference>
<dbReference type="InterPro" id="IPR018631">
    <property type="entry name" value="AAA-ATPase-like_dom"/>
</dbReference>
<accession>A0ABQ0LKI9</accession>
<dbReference type="PANTHER" id="PTHR34825">
    <property type="entry name" value="CONSERVED PROTEIN, WITH A WEAK D-GALACTARATE DEHYDRATASE/ALTRONATE HYDROLASE DOMAIN"/>
    <property type="match status" value="1"/>
</dbReference>